<dbReference type="Gene3D" id="3.40.30.10">
    <property type="entry name" value="Glutaredoxin"/>
    <property type="match status" value="1"/>
</dbReference>
<dbReference type="STRING" id="572480.Arnit_0777"/>
<keyword evidence="4" id="KW-0472">Membrane</keyword>
<reference evidence="5 6" key="1">
    <citation type="journal article" date="2010" name="Stand. Genomic Sci.">
        <title>Complete genome sequence of Arcobacter nitrofigilis type strain (CI).</title>
        <authorList>
            <person name="Pati A."/>
            <person name="Gronow S."/>
            <person name="Lapidus A."/>
            <person name="Copeland A."/>
            <person name="Glavina Del Rio T."/>
            <person name="Nolan M."/>
            <person name="Lucas S."/>
            <person name="Tice H."/>
            <person name="Cheng J.F."/>
            <person name="Han C."/>
            <person name="Chertkov O."/>
            <person name="Bruce D."/>
            <person name="Tapia R."/>
            <person name="Goodwin L."/>
            <person name="Pitluck S."/>
            <person name="Liolios K."/>
            <person name="Ivanova N."/>
            <person name="Mavromatis K."/>
            <person name="Chen A."/>
            <person name="Palaniappan K."/>
            <person name="Land M."/>
            <person name="Hauser L."/>
            <person name="Chang Y.J."/>
            <person name="Jeffries C.D."/>
            <person name="Detter J.C."/>
            <person name="Rohde M."/>
            <person name="Goker M."/>
            <person name="Bristow J."/>
            <person name="Eisen J.A."/>
            <person name="Markowitz V."/>
            <person name="Hugenholtz P."/>
            <person name="Klenk H.P."/>
            <person name="Kyrpides N.C."/>
        </authorList>
    </citation>
    <scope>NUCLEOTIDE SEQUENCE [LARGE SCALE GENOMIC DNA]</scope>
    <source>
        <strain evidence="6">ATCC 33309 / DSM 7299 / CCUG 15893 / LMG 7604 / NCTC 12251 / CI</strain>
    </source>
</reference>
<evidence type="ECO:0000256" key="1">
    <source>
        <dbReference type="ARBA" id="ARBA00010996"/>
    </source>
</evidence>
<comment type="similarity">
    <text evidence="1">Belongs to the SCO1/2 family.</text>
</comment>
<keyword evidence="6" id="KW-1185">Reference proteome</keyword>
<dbReference type="OrthoDB" id="9790194at2"/>
<evidence type="ECO:0000313" key="5">
    <source>
        <dbReference type="EMBL" id="ADG92441.1"/>
    </source>
</evidence>
<dbReference type="KEGG" id="ant:Arnit_0777"/>
<feature type="binding site" evidence="2">
    <location>
        <position position="66"/>
    </location>
    <ligand>
        <name>Cu cation</name>
        <dbReference type="ChEBI" id="CHEBI:23378"/>
    </ligand>
</feature>
<keyword evidence="4" id="KW-1133">Transmembrane helix</keyword>
<feature type="disulfide bond" description="Redox-active" evidence="3">
    <location>
        <begin position="66"/>
        <end position="70"/>
    </location>
</feature>
<dbReference type="Proteomes" id="UP000000939">
    <property type="component" value="Chromosome"/>
</dbReference>
<evidence type="ECO:0000256" key="3">
    <source>
        <dbReference type="PIRSR" id="PIRSR603782-2"/>
    </source>
</evidence>
<keyword evidence="2" id="KW-0479">Metal-binding</keyword>
<evidence type="ECO:0000256" key="4">
    <source>
        <dbReference type="SAM" id="Phobius"/>
    </source>
</evidence>
<gene>
    <name evidence="5" type="ordered locus">Arnit_0777</name>
</gene>
<dbReference type="AlphaFoldDB" id="D5V2K9"/>
<keyword evidence="3" id="KW-1015">Disulfide bond</keyword>
<sequence length="191" mass="22205" precursor="true">MSKKKKFFGLIIIIILLATIFSTALPILYSNDKAGKVNKEIQNIHFDFLKNETKEYVLLFFGYAGCDNICPPALSAISQIYNKLDKKQFSFYFINLQPNIFKDEVDPFAKAFNKDFKGIYLDNKKLIDITTKLQVKYSPINSIDVDHTGFLYLLEKSDNDMYKQKFIYTARPFDIEYISNDLNTIKRANND</sequence>
<dbReference type="SUPFAM" id="SSF52833">
    <property type="entry name" value="Thioredoxin-like"/>
    <property type="match status" value="1"/>
</dbReference>
<dbReference type="EMBL" id="CP001999">
    <property type="protein sequence ID" value="ADG92441.1"/>
    <property type="molecule type" value="Genomic_DNA"/>
</dbReference>
<evidence type="ECO:0000313" key="6">
    <source>
        <dbReference type="Proteomes" id="UP000000939"/>
    </source>
</evidence>
<organism evidence="5 6">
    <name type="scientific">Arcobacter nitrofigilis (strain ATCC 33309 / DSM 7299 / CCUG 15893 / LMG 7604 / NCTC 12251 / CI)</name>
    <name type="common">Campylobacter nitrofigilis</name>
    <dbReference type="NCBI Taxonomy" id="572480"/>
    <lineage>
        <taxon>Bacteria</taxon>
        <taxon>Pseudomonadati</taxon>
        <taxon>Campylobacterota</taxon>
        <taxon>Epsilonproteobacteria</taxon>
        <taxon>Campylobacterales</taxon>
        <taxon>Arcobacteraceae</taxon>
        <taxon>Arcobacter</taxon>
    </lineage>
</organism>
<dbReference type="GO" id="GO:0046872">
    <property type="term" value="F:metal ion binding"/>
    <property type="evidence" value="ECO:0007669"/>
    <property type="project" value="UniProtKB-KW"/>
</dbReference>
<keyword evidence="2" id="KW-0186">Copper</keyword>
<keyword evidence="4" id="KW-0812">Transmembrane</keyword>
<feature type="binding site" evidence="2">
    <location>
        <position position="70"/>
    </location>
    <ligand>
        <name>Cu cation</name>
        <dbReference type="ChEBI" id="CHEBI:23378"/>
    </ligand>
</feature>
<dbReference type="RefSeq" id="WP_013134586.1">
    <property type="nucleotide sequence ID" value="NC_014166.1"/>
</dbReference>
<name>D5V2K9_ARCNC</name>
<proteinExistence type="inferred from homology"/>
<dbReference type="InterPro" id="IPR003782">
    <property type="entry name" value="SCO1/SenC"/>
</dbReference>
<dbReference type="InterPro" id="IPR036249">
    <property type="entry name" value="Thioredoxin-like_sf"/>
</dbReference>
<protein>
    <submittedName>
        <fullName evidence="5">Electron transport protein SCO1/SenC</fullName>
    </submittedName>
</protein>
<dbReference type="eggNOG" id="COG1999">
    <property type="taxonomic scope" value="Bacteria"/>
</dbReference>
<accession>D5V2K9</accession>
<feature type="transmembrane region" description="Helical" evidence="4">
    <location>
        <begin position="7"/>
        <end position="29"/>
    </location>
</feature>
<dbReference type="HOGENOM" id="CLU_1406491_0_0_7"/>
<feature type="binding site" evidence="2">
    <location>
        <position position="147"/>
    </location>
    <ligand>
        <name>Cu cation</name>
        <dbReference type="ChEBI" id="CHEBI:23378"/>
    </ligand>
</feature>
<dbReference type="Pfam" id="PF02630">
    <property type="entry name" value="SCO1-SenC"/>
    <property type="match status" value="1"/>
</dbReference>
<evidence type="ECO:0000256" key="2">
    <source>
        <dbReference type="PIRSR" id="PIRSR603782-1"/>
    </source>
</evidence>